<dbReference type="SUPFAM" id="SSF53474">
    <property type="entry name" value="alpha/beta-Hydrolases"/>
    <property type="match status" value="1"/>
</dbReference>
<evidence type="ECO:0000313" key="3">
    <source>
        <dbReference type="Proteomes" id="UP000477722"/>
    </source>
</evidence>
<dbReference type="GO" id="GO:0016298">
    <property type="term" value="F:lipase activity"/>
    <property type="evidence" value="ECO:0007669"/>
    <property type="project" value="TreeGrafter"/>
</dbReference>
<dbReference type="Pfam" id="PF01674">
    <property type="entry name" value="Lipase_2"/>
    <property type="match status" value="1"/>
</dbReference>
<dbReference type="PANTHER" id="PTHR32015">
    <property type="entry name" value="FASTING INDUCED LIPASE"/>
    <property type="match status" value="1"/>
</dbReference>
<dbReference type="PROSITE" id="PS51257">
    <property type="entry name" value="PROKAR_LIPOPROTEIN"/>
    <property type="match status" value="1"/>
</dbReference>
<dbReference type="InterPro" id="IPR029058">
    <property type="entry name" value="AB_hydrolase_fold"/>
</dbReference>
<feature type="region of interest" description="Disordered" evidence="1">
    <location>
        <begin position="34"/>
        <end position="55"/>
    </location>
</feature>
<dbReference type="PANTHER" id="PTHR32015:SF1">
    <property type="entry name" value="LIPASE"/>
    <property type="match status" value="1"/>
</dbReference>
<dbReference type="Gene3D" id="3.40.50.1820">
    <property type="entry name" value="alpha/beta hydrolase"/>
    <property type="match status" value="1"/>
</dbReference>
<comment type="caution">
    <text evidence="2">The sequence shown here is derived from an EMBL/GenBank/DDBJ whole genome shotgun (WGS) entry which is preliminary data.</text>
</comment>
<dbReference type="Proteomes" id="UP000477722">
    <property type="component" value="Unassembled WGS sequence"/>
</dbReference>
<accession>A0A6G4WQP0</accession>
<dbReference type="AlphaFoldDB" id="A0A6G4WQP0"/>
<sequence>MTGIRSGSGNGTGSGPAARLAALLSVVLLGTGCGGGSGDAREERTPAPTGSPSPTPIVLVHGLGGSPADWDQFRRWFARDGDDRARTLPVDLTAGRPNDEGARTVARAVERLRKRTGAARVDLVAFSMGNLSARHYLKHLGGTSRVRSYAGIAGPNRGMDTALTAGCGPRTRTDVCQMGEDSEFLRELNRGDETPGRVRYATWRSRADDIVPADSTPLAGAENHVAPDTLGHVELIGDRRVYREIRDFLRAG</sequence>
<keyword evidence="2" id="KW-0378">Hydrolase</keyword>
<reference evidence="2 3" key="1">
    <citation type="submission" date="2020-02" db="EMBL/GenBank/DDBJ databases">
        <title>Whole-genome analyses of novel actinobacteria.</title>
        <authorList>
            <person name="Sahin N."/>
            <person name="Tatar D."/>
        </authorList>
    </citation>
    <scope>NUCLEOTIDE SEQUENCE [LARGE SCALE GENOMIC DNA]</scope>
    <source>
        <strain evidence="2 3">SB3404</strain>
    </source>
</reference>
<protein>
    <submittedName>
        <fullName evidence="2">Alpha/beta fold hydrolase</fullName>
    </submittedName>
</protein>
<dbReference type="InterPro" id="IPR002918">
    <property type="entry name" value="Lipase_EstA/Esterase_EstB"/>
</dbReference>
<keyword evidence="3" id="KW-1185">Reference proteome</keyword>
<proteinExistence type="predicted"/>
<evidence type="ECO:0000313" key="2">
    <source>
        <dbReference type="EMBL" id="NGO67589.1"/>
    </source>
</evidence>
<organism evidence="2 3">
    <name type="scientific">Streptomyces boncukensis</name>
    <dbReference type="NCBI Taxonomy" id="2711219"/>
    <lineage>
        <taxon>Bacteria</taxon>
        <taxon>Bacillati</taxon>
        <taxon>Actinomycetota</taxon>
        <taxon>Actinomycetes</taxon>
        <taxon>Kitasatosporales</taxon>
        <taxon>Streptomycetaceae</taxon>
        <taxon>Streptomyces</taxon>
    </lineage>
</organism>
<gene>
    <name evidence="2" type="ORF">G5C65_04295</name>
</gene>
<evidence type="ECO:0000256" key="1">
    <source>
        <dbReference type="SAM" id="MobiDB-lite"/>
    </source>
</evidence>
<name>A0A6G4WQP0_9ACTN</name>
<dbReference type="RefSeq" id="WP_165297248.1">
    <property type="nucleotide sequence ID" value="NZ_JAAKZZ010000024.1"/>
</dbReference>
<dbReference type="EMBL" id="JAAKZZ010000024">
    <property type="protein sequence ID" value="NGO67589.1"/>
    <property type="molecule type" value="Genomic_DNA"/>
</dbReference>
<dbReference type="GO" id="GO:0016042">
    <property type="term" value="P:lipid catabolic process"/>
    <property type="evidence" value="ECO:0007669"/>
    <property type="project" value="InterPro"/>
</dbReference>